<dbReference type="SMART" id="SM01204">
    <property type="entry name" value="FIST_C"/>
    <property type="match status" value="1"/>
</dbReference>
<keyword evidence="9" id="KW-1185">Reference proteome</keyword>
<organism evidence="8 9">
    <name type="scientific">Humisphaera borealis</name>
    <dbReference type="NCBI Taxonomy" id="2807512"/>
    <lineage>
        <taxon>Bacteria</taxon>
        <taxon>Pseudomonadati</taxon>
        <taxon>Planctomycetota</taxon>
        <taxon>Phycisphaerae</taxon>
        <taxon>Tepidisphaerales</taxon>
        <taxon>Tepidisphaeraceae</taxon>
        <taxon>Humisphaera</taxon>
    </lineage>
</organism>
<keyword evidence="4" id="KW-1133">Transmembrane helix</keyword>
<protein>
    <submittedName>
        <fullName evidence="8">FIST C-terminal domain-containing protein</fullName>
    </submittedName>
</protein>
<keyword evidence="3" id="KW-0812">Transmembrane</keyword>
<evidence type="ECO:0000256" key="1">
    <source>
        <dbReference type="ARBA" id="ARBA00004651"/>
    </source>
</evidence>
<keyword evidence="5" id="KW-0472">Membrane</keyword>
<proteinExistence type="predicted"/>
<dbReference type="SMART" id="SM00897">
    <property type="entry name" value="FIST"/>
    <property type="match status" value="1"/>
</dbReference>
<dbReference type="Proteomes" id="UP000593765">
    <property type="component" value="Chromosome"/>
</dbReference>
<feature type="domain" description="FIST" evidence="6">
    <location>
        <begin position="31"/>
        <end position="227"/>
    </location>
</feature>
<evidence type="ECO:0000256" key="5">
    <source>
        <dbReference type="ARBA" id="ARBA00023136"/>
    </source>
</evidence>
<dbReference type="KEGG" id="hbs:IPV69_01405"/>
<keyword evidence="2" id="KW-1003">Cell membrane</keyword>
<gene>
    <name evidence="8" type="ORF">IPV69_01405</name>
</gene>
<dbReference type="EMBL" id="CP063458">
    <property type="protein sequence ID" value="QOV90058.1"/>
    <property type="molecule type" value="Genomic_DNA"/>
</dbReference>
<evidence type="ECO:0000259" key="6">
    <source>
        <dbReference type="SMART" id="SM00897"/>
    </source>
</evidence>
<evidence type="ECO:0000259" key="7">
    <source>
        <dbReference type="SMART" id="SM01204"/>
    </source>
</evidence>
<dbReference type="PANTHER" id="PTHR14939">
    <property type="entry name" value="F-BOX ONLY PROTEIN 22"/>
    <property type="match status" value="1"/>
</dbReference>
<accession>A0A7M2WWZ7</accession>
<dbReference type="InterPro" id="IPR016741">
    <property type="entry name" value="UCP018953"/>
</dbReference>
<evidence type="ECO:0000313" key="8">
    <source>
        <dbReference type="EMBL" id="QOV90058.1"/>
    </source>
</evidence>
<dbReference type="PANTHER" id="PTHR14939:SF5">
    <property type="entry name" value="F-BOX ONLY PROTEIN 22"/>
    <property type="match status" value="1"/>
</dbReference>
<evidence type="ECO:0000256" key="3">
    <source>
        <dbReference type="ARBA" id="ARBA00022692"/>
    </source>
</evidence>
<dbReference type="InterPro" id="IPR019494">
    <property type="entry name" value="FIST_C"/>
</dbReference>
<evidence type="ECO:0000256" key="2">
    <source>
        <dbReference type="ARBA" id="ARBA00022475"/>
    </source>
</evidence>
<dbReference type="PIRSF" id="PIRSF018953">
    <property type="entry name" value="UCP018953"/>
    <property type="match status" value="1"/>
</dbReference>
<name>A0A7M2WWZ7_9BACT</name>
<dbReference type="RefSeq" id="WP_206293128.1">
    <property type="nucleotide sequence ID" value="NZ_CP063458.1"/>
</dbReference>
<dbReference type="GO" id="GO:0005886">
    <property type="term" value="C:plasma membrane"/>
    <property type="evidence" value="ECO:0007669"/>
    <property type="project" value="UniProtKB-SubCell"/>
</dbReference>
<dbReference type="Pfam" id="PF10442">
    <property type="entry name" value="FIST_C"/>
    <property type="match status" value="1"/>
</dbReference>
<evidence type="ECO:0000313" key="9">
    <source>
        <dbReference type="Proteomes" id="UP000593765"/>
    </source>
</evidence>
<reference evidence="8 9" key="1">
    <citation type="submission" date="2020-10" db="EMBL/GenBank/DDBJ databases">
        <title>Wide distribution of Phycisphaera-like planctomycetes from WD2101 soil group in peatlands and genome analysis of the first cultivated representative.</title>
        <authorList>
            <person name="Dedysh S.N."/>
            <person name="Beletsky A.V."/>
            <person name="Ivanova A."/>
            <person name="Kulichevskaya I.S."/>
            <person name="Suzina N.E."/>
            <person name="Philippov D.A."/>
            <person name="Rakitin A.L."/>
            <person name="Mardanov A.V."/>
            <person name="Ravin N.V."/>
        </authorList>
    </citation>
    <scope>NUCLEOTIDE SEQUENCE [LARGE SCALE GENOMIC DNA]</scope>
    <source>
        <strain evidence="8 9">M1803</strain>
    </source>
</reference>
<dbReference type="Pfam" id="PF08495">
    <property type="entry name" value="FIST"/>
    <property type="match status" value="1"/>
</dbReference>
<dbReference type="AlphaFoldDB" id="A0A7M2WWZ7"/>
<dbReference type="InterPro" id="IPR013702">
    <property type="entry name" value="FIST_domain_N"/>
</dbReference>
<comment type="subcellular location">
    <subcellularLocation>
        <location evidence="1">Cell membrane</location>
        <topology evidence="1">Multi-pass membrane protein</topology>
    </subcellularLocation>
</comment>
<feature type="domain" description="FIST C-domain" evidence="7">
    <location>
        <begin position="228"/>
        <end position="369"/>
    </location>
</feature>
<sequence length="386" mass="40841">MKFLSAISAAPDTDDAVTEVLRSFQAQGNAGADVAFVFLTAHHTLEADRLVEKLWLELDPQCMVGCSGDGVLGGDMEIERQPGLAVMVGQLSGVRFHPFHIADDLDWRHMLTDEAELAERVGYGPLTRGIVGFGDPFTTPAGQLLTALDAACPNAPLVGGMASSGRQPGENILIRNDQVLERGFVGVSISGPVAVQAVVSQGCRPIGKPLVVTKAKENIIEQLGGRPAMEMLREIVNSLGPQDEKLLSSGLFIGRAISEYRDTFGRGDFLVRNVIGVDEQTGAIAAADFIRVGQTVQFHVRDAATAGEDLAAMLEAQKGNPAAGSLLFSCNGRGTRLFNTSGHDIGQAKKAMPQTPVAGFFAAGEFGPVGGKNFIHGHTASFAMFR</sequence>
<evidence type="ECO:0000256" key="4">
    <source>
        <dbReference type="ARBA" id="ARBA00022989"/>
    </source>
</evidence>